<evidence type="ECO:0000259" key="1">
    <source>
        <dbReference type="Pfam" id="PF01764"/>
    </source>
</evidence>
<organism evidence="2 3">
    <name type="scientific">Reichenbachiella ulvae</name>
    <dbReference type="NCBI Taxonomy" id="2980104"/>
    <lineage>
        <taxon>Bacteria</taxon>
        <taxon>Pseudomonadati</taxon>
        <taxon>Bacteroidota</taxon>
        <taxon>Cytophagia</taxon>
        <taxon>Cytophagales</taxon>
        <taxon>Reichenbachiellaceae</taxon>
        <taxon>Reichenbachiella</taxon>
    </lineage>
</organism>
<dbReference type="EMBL" id="JAOYOD010000001">
    <property type="protein sequence ID" value="MCV9386339.1"/>
    <property type="molecule type" value="Genomic_DNA"/>
</dbReference>
<evidence type="ECO:0000313" key="3">
    <source>
        <dbReference type="Proteomes" id="UP001300692"/>
    </source>
</evidence>
<dbReference type="RefSeq" id="WP_264137121.1">
    <property type="nucleotide sequence ID" value="NZ_JAOYOD010000001.1"/>
</dbReference>
<dbReference type="Proteomes" id="UP001300692">
    <property type="component" value="Unassembled WGS sequence"/>
</dbReference>
<proteinExistence type="predicted"/>
<dbReference type="Gene3D" id="3.40.50.1820">
    <property type="entry name" value="alpha/beta hydrolase"/>
    <property type="match status" value="1"/>
</dbReference>
<reference evidence="2 3" key="1">
    <citation type="submission" date="2022-10" db="EMBL/GenBank/DDBJ databases">
        <title>Comparative genomics and taxonomic characterization of three novel marine species of genus Reichenbachiella exhibiting antioxidant and polysaccharide degradation activities.</title>
        <authorList>
            <person name="Muhammad N."/>
            <person name="Lee Y.-J."/>
            <person name="Ko J."/>
            <person name="Kim S.-G."/>
        </authorList>
    </citation>
    <scope>NUCLEOTIDE SEQUENCE [LARGE SCALE GENOMIC DNA]</scope>
    <source>
        <strain evidence="2 3">ABR2-5</strain>
    </source>
</reference>
<evidence type="ECO:0000313" key="2">
    <source>
        <dbReference type="EMBL" id="MCV9386339.1"/>
    </source>
</evidence>
<dbReference type="SUPFAM" id="SSF53474">
    <property type="entry name" value="alpha/beta-Hydrolases"/>
    <property type="match status" value="1"/>
</dbReference>
<dbReference type="PANTHER" id="PTHR45856">
    <property type="entry name" value="ALPHA/BETA-HYDROLASES SUPERFAMILY PROTEIN"/>
    <property type="match status" value="1"/>
</dbReference>
<name>A0ABT3CRS4_9BACT</name>
<dbReference type="InterPro" id="IPR002921">
    <property type="entry name" value="Fungal_lipase-type"/>
</dbReference>
<protein>
    <submittedName>
        <fullName evidence="2">Lipase family protein</fullName>
    </submittedName>
</protein>
<gene>
    <name evidence="2" type="ORF">N7U62_06665</name>
</gene>
<dbReference type="PANTHER" id="PTHR45856:SF11">
    <property type="entry name" value="FUNGAL LIPASE-LIKE DOMAIN-CONTAINING PROTEIN"/>
    <property type="match status" value="1"/>
</dbReference>
<keyword evidence="3" id="KW-1185">Reference proteome</keyword>
<dbReference type="InterPro" id="IPR029058">
    <property type="entry name" value="AB_hydrolase_fold"/>
</dbReference>
<comment type="caution">
    <text evidence="2">The sequence shown here is derived from an EMBL/GenBank/DDBJ whole genome shotgun (WGS) entry which is preliminary data.</text>
</comment>
<dbReference type="InterPro" id="IPR051218">
    <property type="entry name" value="Sec_MonoDiacylglyc_Lipase"/>
</dbReference>
<accession>A0ABT3CRS4</accession>
<feature type="domain" description="Fungal lipase-type" evidence="1">
    <location>
        <begin position="84"/>
        <end position="238"/>
    </location>
</feature>
<dbReference type="Pfam" id="PF01764">
    <property type="entry name" value="Lipase_3"/>
    <property type="match status" value="1"/>
</dbReference>
<sequence>MKKVFIFLLFLFFFQVTYAQFKSGLVWHEVKDMIQICNSFTYLELYDDDSVILPDGYKKEFTSGTLGMDNKFQVYIKGENEAAVLNFRGSTDQELSWLANFKSAMIPAKGQIKIQSEAYDYDLSDDSTAAVHSGYLLGLAYLHQSVLMQIKYLNAIGIYDIYITGHSQGGSLAALMMVYLDRLGPEMISDKNQFKMYAFANPMIGNKSFVDEYNLEYAKKGWSFSFIIPSDIVPKLPISYEEGTLSSKEIHALVDGEIDRMDFLSNILFNSLNRKVTRFVDTMSSRAESRIVNELGSVEMPKHRNEINYYPIGNRFELPPVEYPKVLKDSSILKSDSLLNKISIDPATGHVVNKHFYKKEPMFFQHKPHNYYLSLMKTYFRQEYDVIRPEILPENL</sequence>